<sequence>MNNQSTPIKEIDVVITGAGFGGLCMAIQMREEDNDNFVLLEKSHDIGGTWRDNSYPGCACDVQSHMYSYSFAPKNDWSKRYAPWNEIQKYILDTAEKYNIRPFCRFNQEVTSAVFDETAGRWTVKTTAGDTYLCRHFILASGPLHVPQIPNIKGLENFKGHVFHSARWDHDYDLEGKNVVSIGTGGSAIQYCPEIAPKVKKLHVFQRTPAWVLPRDDRKYLGIEKTAFKLIPGWRKLHRFRLYWTNESRVWPMFHPSVAKSLSQIAKTWIRFQVKDKTIAKQLTPDYTIGCKRILISNKYYPMFNRDNVELVTDGIREVKENSIVTQDGQERPVDCIILGTGFVVDPRQYMQDFELVGAGGRQLMDDWKDHTEAYYGTSITGYPNLWMLIGPNTGLGHNSIIFMIEAQVQYILNCMKAIEERESDYMEVKSQAQESFNAKLQELLKDTVWSSGCQSWYQQADGRNTTLWPKSTWRYWLETLNVKKNDYNFTRLAQDQMGIDYSADAQAENARNAETADSATKKPTRRKRTSKKPATEPSAV</sequence>
<dbReference type="Pfam" id="PF00743">
    <property type="entry name" value="FMO-like"/>
    <property type="match status" value="1"/>
</dbReference>
<accession>A0ABV7HFU4</accession>
<evidence type="ECO:0000256" key="4">
    <source>
        <dbReference type="SAM" id="MobiDB-lite"/>
    </source>
</evidence>
<dbReference type="Proteomes" id="UP001595476">
    <property type="component" value="Unassembled WGS sequence"/>
</dbReference>
<name>A0ABV7HFU4_9GAMM</name>
<keyword evidence="1" id="KW-0285">Flavoprotein</keyword>
<dbReference type="GO" id="GO:0004497">
    <property type="term" value="F:monooxygenase activity"/>
    <property type="evidence" value="ECO:0007669"/>
    <property type="project" value="UniProtKB-KW"/>
</dbReference>
<feature type="region of interest" description="Disordered" evidence="4">
    <location>
        <begin position="504"/>
        <end position="541"/>
    </location>
</feature>
<proteinExistence type="predicted"/>
<dbReference type="PANTHER" id="PTHR42877">
    <property type="entry name" value="L-ORNITHINE N(5)-MONOOXYGENASE-RELATED"/>
    <property type="match status" value="1"/>
</dbReference>
<protein>
    <submittedName>
        <fullName evidence="5">Flavin-containing monooxygenase</fullName>
        <ecNumber evidence="5">1.14.13.-</ecNumber>
    </submittedName>
</protein>
<dbReference type="RefSeq" id="WP_386720313.1">
    <property type="nucleotide sequence ID" value="NZ_JBHRSZ010000004.1"/>
</dbReference>
<dbReference type="EMBL" id="JBHRSZ010000004">
    <property type="protein sequence ID" value="MFC3151478.1"/>
    <property type="molecule type" value="Genomic_DNA"/>
</dbReference>
<keyword evidence="2" id="KW-0274">FAD</keyword>
<reference evidence="6" key="1">
    <citation type="journal article" date="2019" name="Int. J. Syst. Evol. Microbiol.">
        <title>The Global Catalogue of Microorganisms (GCM) 10K type strain sequencing project: providing services to taxonomists for standard genome sequencing and annotation.</title>
        <authorList>
            <consortium name="The Broad Institute Genomics Platform"/>
            <consortium name="The Broad Institute Genome Sequencing Center for Infectious Disease"/>
            <person name="Wu L."/>
            <person name="Ma J."/>
        </authorList>
    </citation>
    <scope>NUCLEOTIDE SEQUENCE [LARGE SCALE GENOMIC DNA]</scope>
    <source>
        <strain evidence="6">KCTC 52438</strain>
    </source>
</reference>
<organism evidence="5 6">
    <name type="scientific">Litoribrevibacter euphylliae</name>
    <dbReference type="NCBI Taxonomy" id="1834034"/>
    <lineage>
        <taxon>Bacteria</taxon>
        <taxon>Pseudomonadati</taxon>
        <taxon>Pseudomonadota</taxon>
        <taxon>Gammaproteobacteria</taxon>
        <taxon>Oceanospirillales</taxon>
        <taxon>Oceanospirillaceae</taxon>
        <taxon>Litoribrevibacter</taxon>
    </lineage>
</organism>
<comment type="caution">
    <text evidence="5">The sequence shown here is derived from an EMBL/GenBank/DDBJ whole genome shotgun (WGS) entry which is preliminary data.</text>
</comment>
<evidence type="ECO:0000256" key="2">
    <source>
        <dbReference type="ARBA" id="ARBA00022827"/>
    </source>
</evidence>
<dbReference type="InterPro" id="IPR051209">
    <property type="entry name" value="FAD-bind_Monooxygenase_sf"/>
</dbReference>
<dbReference type="Gene3D" id="3.50.50.60">
    <property type="entry name" value="FAD/NAD(P)-binding domain"/>
    <property type="match status" value="2"/>
</dbReference>
<dbReference type="SUPFAM" id="SSF51905">
    <property type="entry name" value="FAD/NAD(P)-binding domain"/>
    <property type="match status" value="1"/>
</dbReference>
<keyword evidence="5" id="KW-0503">Monooxygenase</keyword>
<dbReference type="EC" id="1.14.13.-" evidence="5"/>
<keyword evidence="6" id="KW-1185">Reference proteome</keyword>
<dbReference type="InterPro" id="IPR036188">
    <property type="entry name" value="FAD/NAD-bd_sf"/>
</dbReference>
<evidence type="ECO:0000313" key="6">
    <source>
        <dbReference type="Proteomes" id="UP001595476"/>
    </source>
</evidence>
<dbReference type="PANTHER" id="PTHR42877:SF4">
    <property type="entry name" value="FAD_NAD(P)-BINDING DOMAIN-CONTAINING PROTEIN-RELATED"/>
    <property type="match status" value="1"/>
</dbReference>
<feature type="compositionally biased region" description="Basic residues" evidence="4">
    <location>
        <begin position="523"/>
        <end position="532"/>
    </location>
</feature>
<evidence type="ECO:0000256" key="3">
    <source>
        <dbReference type="ARBA" id="ARBA00023002"/>
    </source>
</evidence>
<evidence type="ECO:0000256" key="1">
    <source>
        <dbReference type="ARBA" id="ARBA00022630"/>
    </source>
</evidence>
<gene>
    <name evidence="5" type="ORF">ACFOEK_10610</name>
</gene>
<keyword evidence="3 5" id="KW-0560">Oxidoreductase</keyword>
<dbReference type="InterPro" id="IPR020946">
    <property type="entry name" value="Flavin_mOase-like"/>
</dbReference>
<evidence type="ECO:0000313" key="5">
    <source>
        <dbReference type="EMBL" id="MFC3151478.1"/>
    </source>
</evidence>